<evidence type="ECO:0000313" key="3">
    <source>
        <dbReference type="Proteomes" id="UP000189940"/>
    </source>
</evidence>
<dbReference type="InterPro" id="IPR009875">
    <property type="entry name" value="PilZ_domain"/>
</dbReference>
<dbReference type="EMBL" id="MWPQ01000005">
    <property type="protein sequence ID" value="OPH84329.1"/>
    <property type="molecule type" value="Genomic_DNA"/>
</dbReference>
<comment type="caution">
    <text evidence="2">The sequence shown here is derived from an EMBL/GenBank/DDBJ whole genome shotgun (WGS) entry which is preliminary data.</text>
</comment>
<keyword evidence="3" id="KW-1185">Reference proteome</keyword>
<sequence>MSWGNRKDDRVTFATGYSVLMMGIDGTWQRSCTMLDISNSGARLQVKDSIEGLNLKEFFLLLSSTGLAFRRCELVRVNGDEIGVKFVEDKVPNKKKGRALAKSDS</sequence>
<dbReference type="GO" id="GO:0035438">
    <property type="term" value="F:cyclic-di-GMP binding"/>
    <property type="evidence" value="ECO:0007669"/>
    <property type="project" value="InterPro"/>
</dbReference>
<protein>
    <submittedName>
        <fullName evidence="2">Pilus assembly protein PilZ</fullName>
    </submittedName>
</protein>
<dbReference type="RefSeq" id="WP_079445466.1">
    <property type="nucleotide sequence ID" value="NZ_JAVDPZ010000006.1"/>
</dbReference>
<dbReference type="SUPFAM" id="SSF141371">
    <property type="entry name" value="PilZ domain-like"/>
    <property type="match status" value="1"/>
</dbReference>
<reference evidence="2 3" key="1">
    <citation type="submission" date="2017-02" db="EMBL/GenBank/DDBJ databases">
        <title>Genome sequence of the nitrite-oxidizing bacterium Nitrobacter vulgaris strain Ab1.</title>
        <authorList>
            <person name="Mellbye B.L."/>
            <person name="Davis E.W."/>
            <person name="Spieck E."/>
            <person name="Chang J.H."/>
            <person name="Bottomley P.J."/>
            <person name="Sayavedra-Soto L.A."/>
        </authorList>
    </citation>
    <scope>NUCLEOTIDE SEQUENCE [LARGE SCALE GENOMIC DNA]</scope>
    <source>
        <strain evidence="2 3">Ab1</strain>
    </source>
</reference>
<gene>
    <name evidence="2" type="ORF">B2M20_02180</name>
</gene>
<dbReference type="AlphaFoldDB" id="A0A1V4I2I1"/>
<feature type="domain" description="PilZ" evidence="1">
    <location>
        <begin position="6"/>
        <end position="94"/>
    </location>
</feature>
<dbReference type="OrthoDB" id="7960026at2"/>
<accession>A0A1V4I2I1</accession>
<proteinExistence type="predicted"/>
<dbReference type="Pfam" id="PF07238">
    <property type="entry name" value="PilZ"/>
    <property type="match status" value="1"/>
</dbReference>
<evidence type="ECO:0000259" key="1">
    <source>
        <dbReference type="Pfam" id="PF07238"/>
    </source>
</evidence>
<organism evidence="2 3">
    <name type="scientific">Nitrobacter vulgaris</name>
    <dbReference type="NCBI Taxonomy" id="29421"/>
    <lineage>
        <taxon>Bacteria</taxon>
        <taxon>Pseudomonadati</taxon>
        <taxon>Pseudomonadota</taxon>
        <taxon>Alphaproteobacteria</taxon>
        <taxon>Hyphomicrobiales</taxon>
        <taxon>Nitrobacteraceae</taxon>
        <taxon>Nitrobacter</taxon>
    </lineage>
</organism>
<dbReference type="STRING" id="29421.B2M20_02180"/>
<dbReference type="Proteomes" id="UP000189940">
    <property type="component" value="Unassembled WGS sequence"/>
</dbReference>
<evidence type="ECO:0000313" key="2">
    <source>
        <dbReference type="EMBL" id="OPH84329.1"/>
    </source>
</evidence>
<name>A0A1V4I2I1_NITVU</name>